<dbReference type="AlphaFoldDB" id="A0A8K1FT65"/>
<dbReference type="Pfam" id="PF07653">
    <property type="entry name" value="SH3_2"/>
    <property type="match status" value="1"/>
</dbReference>
<comment type="caution">
    <text evidence="5">The sequence shown here is derived from an EMBL/GenBank/DDBJ whole genome shotgun (WGS) entry which is preliminary data.</text>
</comment>
<evidence type="ECO:0000313" key="6">
    <source>
        <dbReference type="Proteomes" id="UP000796761"/>
    </source>
</evidence>
<evidence type="ECO:0000313" key="5">
    <source>
        <dbReference type="EMBL" id="TRZ05618.1"/>
    </source>
</evidence>
<evidence type="ECO:0000256" key="3">
    <source>
        <dbReference type="SAM" id="MobiDB-lite"/>
    </source>
</evidence>
<dbReference type="Gene3D" id="2.30.30.40">
    <property type="entry name" value="SH3 Domains"/>
    <property type="match status" value="1"/>
</dbReference>
<dbReference type="SUPFAM" id="SSF50044">
    <property type="entry name" value="SH3-domain"/>
    <property type="match status" value="1"/>
</dbReference>
<sequence>MESTQPYSGVPPPPGVLAPPLRLSPGDVIEVTVAEAEELWWQGRNVASGELGWFPSSAVRPFVSWWDPKIHTRHPKIHTWDPKITPGTPKSHLGSQIHTWDPKIRTWDPKIRT</sequence>
<proteinExistence type="predicted"/>
<reference evidence="5" key="1">
    <citation type="submission" date="2019-04" db="EMBL/GenBank/DDBJ databases">
        <title>Genome assembly of Zosterops borbonicus 15179.</title>
        <authorList>
            <person name="Leroy T."/>
            <person name="Anselmetti Y."/>
            <person name="Tilak M.-K."/>
            <person name="Nabholz B."/>
        </authorList>
    </citation>
    <scope>NUCLEOTIDE SEQUENCE</scope>
    <source>
        <strain evidence="5">HGM_15179</strain>
        <tissue evidence="5">Muscle</tissue>
    </source>
</reference>
<dbReference type="EMBL" id="SWJQ01003793">
    <property type="protein sequence ID" value="TRZ05618.1"/>
    <property type="molecule type" value="Genomic_DNA"/>
</dbReference>
<evidence type="ECO:0000256" key="1">
    <source>
        <dbReference type="ARBA" id="ARBA00022443"/>
    </source>
</evidence>
<evidence type="ECO:0000256" key="2">
    <source>
        <dbReference type="PROSITE-ProRule" id="PRU00192"/>
    </source>
</evidence>
<gene>
    <name evidence="5" type="ORF">HGM15179_021489</name>
</gene>
<dbReference type="InterPro" id="IPR036028">
    <property type="entry name" value="SH3-like_dom_sf"/>
</dbReference>
<accession>A0A8K1FT65</accession>
<dbReference type="Proteomes" id="UP000796761">
    <property type="component" value="Unassembled WGS sequence"/>
</dbReference>
<dbReference type="PROSITE" id="PS50002">
    <property type="entry name" value="SH3"/>
    <property type="match status" value="1"/>
</dbReference>
<protein>
    <recommendedName>
        <fullName evidence="4">SH3 domain-containing protein</fullName>
    </recommendedName>
</protein>
<dbReference type="InterPro" id="IPR001452">
    <property type="entry name" value="SH3_domain"/>
</dbReference>
<keyword evidence="6" id="KW-1185">Reference proteome</keyword>
<evidence type="ECO:0000259" key="4">
    <source>
        <dbReference type="PROSITE" id="PS50002"/>
    </source>
</evidence>
<feature type="domain" description="SH3" evidence="4">
    <location>
        <begin position="1"/>
        <end position="64"/>
    </location>
</feature>
<organism evidence="5 6">
    <name type="scientific">Zosterops borbonicus</name>
    <dbReference type="NCBI Taxonomy" id="364589"/>
    <lineage>
        <taxon>Eukaryota</taxon>
        <taxon>Metazoa</taxon>
        <taxon>Chordata</taxon>
        <taxon>Craniata</taxon>
        <taxon>Vertebrata</taxon>
        <taxon>Euteleostomi</taxon>
        <taxon>Archelosauria</taxon>
        <taxon>Archosauria</taxon>
        <taxon>Dinosauria</taxon>
        <taxon>Saurischia</taxon>
        <taxon>Theropoda</taxon>
        <taxon>Coelurosauria</taxon>
        <taxon>Aves</taxon>
        <taxon>Neognathae</taxon>
        <taxon>Neoaves</taxon>
        <taxon>Telluraves</taxon>
        <taxon>Australaves</taxon>
        <taxon>Passeriformes</taxon>
        <taxon>Sylvioidea</taxon>
        <taxon>Zosteropidae</taxon>
        <taxon>Zosterops</taxon>
    </lineage>
</organism>
<feature type="region of interest" description="Disordered" evidence="3">
    <location>
        <begin position="77"/>
        <end position="96"/>
    </location>
</feature>
<keyword evidence="1 2" id="KW-0728">SH3 domain</keyword>
<name>A0A8K1FT65_9PASS</name>
<dbReference type="OrthoDB" id="5340910at2759"/>